<comment type="similarity">
    <text evidence="1">Belongs to the proteasome subunit S14 family.</text>
</comment>
<dbReference type="Pfam" id="PF10075">
    <property type="entry name" value="CSN8_PSD8_EIF3K"/>
    <property type="match status" value="1"/>
</dbReference>
<dbReference type="GO" id="GO:0005634">
    <property type="term" value="C:nucleus"/>
    <property type="evidence" value="ECO:0007669"/>
    <property type="project" value="TreeGrafter"/>
</dbReference>
<dbReference type="Proteomes" id="UP000076078">
    <property type="component" value="Unassembled WGS sequence"/>
</dbReference>
<evidence type="ECO:0000259" key="3">
    <source>
        <dbReference type="PROSITE" id="PS50250"/>
    </source>
</evidence>
<evidence type="ECO:0000256" key="1">
    <source>
        <dbReference type="ARBA" id="ARBA00009627"/>
    </source>
</evidence>
<gene>
    <name evidence="4" type="ORF">DLAC_08822</name>
</gene>
<dbReference type="InParanoid" id="A0A151Z8E8"/>
<sequence length="260" mass="30298">MDFDKLANDLNEFKKLVDSQSNPKENKQIQELLGKLKIGSIIHLQSNKDKKNLTLARDIFEAIALYSIHIIDIESFVRYYTQLKIYYFDYKKLLEPSQHEYTIIGLNLMRLLAEHKNSEFHSELEIIPLDRQENPFISFPLSIEKSIAEGSYYKVINSKSDVPSKYYQIFIDILSTALREDIAKCSEKSFKSLSLQSAEKVLLLNSPQQLQQYIQSRQWSVQGDRIQFHNEPLPSNASDIPSLQLINQTLYYAKELERIV</sequence>
<dbReference type="STRING" id="361077.A0A151Z8E8"/>
<dbReference type="PANTHER" id="PTHR12387">
    <property type="entry name" value="26S PROTEASOME NON-ATPASE REGULATORY SUBUNIT 8"/>
    <property type="match status" value="1"/>
</dbReference>
<dbReference type="InterPro" id="IPR000717">
    <property type="entry name" value="PCI_dom"/>
</dbReference>
<organism evidence="4 5">
    <name type="scientific">Tieghemostelium lacteum</name>
    <name type="common">Slime mold</name>
    <name type="synonym">Dictyostelium lacteum</name>
    <dbReference type="NCBI Taxonomy" id="361077"/>
    <lineage>
        <taxon>Eukaryota</taxon>
        <taxon>Amoebozoa</taxon>
        <taxon>Evosea</taxon>
        <taxon>Eumycetozoa</taxon>
        <taxon>Dictyostelia</taxon>
        <taxon>Dictyosteliales</taxon>
        <taxon>Raperosteliaceae</taxon>
        <taxon>Tieghemostelium</taxon>
    </lineage>
</organism>
<dbReference type="EMBL" id="LODT01000037">
    <property type="protein sequence ID" value="KYQ90221.1"/>
    <property type="molecule type" value="Genomic_DNA"/>
</dbReference>
<accession>A0A151Z8E8</accession>
<dbReference type="GO" id="GO:0008541">
    <property type="term" value="C:proteasome regulatory particle, lid subcomplex"/>
    <property type="evidence" value="ECO:0007669"/>
    <property type="project" value="TreeGrafter"/>
</dbReference>
<comment type="caution">
    <text evidence="4">The sequence shown here is derived from an EMBL/GenBank/DDBJ whole genome shotgun (WGS) entry which is preliminary data.</text>
</comment>
<dbReference type="Gene3D" id="1.25.40.990">
    <property type="match status" value="1"/>
</dbReference>
<dbReference type="OrthoDB" id="8775810at2759"/>
<dbReference type="GO" id="GO:0043161">
    <property type="term" value="P:proteasome-mediated ubiquitin-dependent protein catabolic process"/>
    <property type="evidence" value="ECO:0007669"/>
    <property type="project" value="TreeGrafter"/>
</dbReference>
<feature type="domain" description="PCI" evidence="3">
    <location>
        <begin position="74"/>
        <end position="244"/>
    </location>
</feature>
<protein>
    <submittedName>
        <fullName evidence="4">26S proteasome regulatory subunit S14</fullName>
    </submittedName>
</protein>
<evidence type="ECO:0000313" key="5">
    <source>
        <dbReference type="Proteomes" id="UP000076078"/>
    </source>
</evidence>
<evidence type="ECO:0000313" key="4">
    <source>
        <dbReference type="EMBL" id="KYQ90221.1"/>
    </source>
</evidence>
<dbReference type="FunCoup" id="A0A151Z8E8">
    <property type="interactions" value="855"/>
</dbReference>
<dbReference type="InterPro" id="IPR006746">
    <property type="entry name" value="26S_Psome_Rpn12"/>
</dbReference>
<keyword evidence="5" id="KW-1185">Reference proteome</keyword>
<dbReference type="InterPro" id="IPR033464">
    <property type="entry name" value="CSN8_PSD8_EIF3K"/>
</dbReference>
<dbReference type="OMA" id="HIMDGYF"/>
<dbReference type="GO" id="GO:0005829">
    <property type="term" value="C:cytosol"/>
    <property type="evidence" value="ECO:0007669"/>
    <property type="project" value="TreeGrafter"/>
</dbReference>
<name>A0A151Z8E8_TIELA</name>
<keyword evidence="2 4" id="KW-0647">Proteasome</keyword>
<dbReference type="PROSITE" id="PS50250">
    <property type="entry name" value="PCI"/>
    <property type="match status" value="1"/>
</dbReference>
<dbReference type="AlphaFoldDB" id="A0A151Z8E8"/>
<proteinExistence type="inferred from homology"/>
<evidence type="ECO:0000256" key="2">
    <source>
        <dbReference type="ARBA" id="ARBA00022942"/>
    </source>
</evidence>
<dbReference type="PANTHER" id="PTHR12387:SF0">
    <property type="entry name" value="26S PROTEASOME NON-ATPASE REGULATORY SUBUNIT 8"/>
    <property type="match status" value="1"/>
</dbReference>
<reference evidence="4 5" key="1">
    <citation type="submission" date="2015-12" db="EMBL/GenBank/DDBJ databases">
        <title>Dictyostelia acquired genes for synthesis and detection of signals that induce cell-type specialization by lateral gene transfer from prokaryotes.</title>
        <authorList>
            <person name="Gloeckner G."/>
            <person name="Schaap P."/>
        </authorList>
    </citation>
    <scope>NUCLEOTIDE SEQUENCE [LARGE SCALE GENOMIC DNA]</scope>
    <source>
        <strain evidence="4 5">TK</strain>
    </source>
</reference>